<reference evidence="1 2" key="1">
    <citation type="submission" date="2016-04" db="EMBL/GenBank/DDBJ databases">
        <title>A degradative enzymes factory behind the ericoid mycorrhizal symbiosis.</title>
        <authorList>
            <consortium name="DOE Joint Genome Institute"/>
            <person name="Martino E."/>
            <person name="Morin E."/>
            <person name="Grelet G."/>
            <person name="Kuo A."/>
            <person name="Kohler A."/>
            <person name="Daghino S."/>
            <person name="Barry K."/>
            <person name="Choi C."/>
            <person name="Cichocki N."/>
            <person name="Clum A."/>
            <person name="Copeland A."/>
            <person name="Hainaut M."/>
            <person name="Haridas S."/>
            <person name="Labutti K."/>
            <person name="Lindquist E."/>
            <person name="Lipzen A."/>
            <person name="Khouja H.-R."/>
            <person name="Murat C."/>
            <person name="Ohm R."/>
            <person name="Olson A."/>
            <person name="Spatafora J."/>
            <person name="Veneault-Fourrey C."/>
            <person name="Henrissat B."/>
            <person name="Grigoriev I."/>
            <person name="Martin F."/>
            <person name="Perotto S."/>
        </authorList>
    </citation>
    <scope>NUCLEOTIDE SEQUENCE [LARGE SCALE GENOMIC DNA]</scope>
    <source>
        <strain evidence="1 2">F</strain>
    </source>
</reference>
<protein>
    <submittedName>
        <fullName evidence="1">Uncharacterized protein</fullName>
    </submittedName>
</protein>
<dbReference type="AlphaFoldDB" id="A0A2J6R6Q4"/>
<proteinExistence type="predicted"/>
<evidence type="ECO:0000313" key="2">
    <source>
        <dbReference type="Proteomes" id="UP000235786"/>
    </source>
</evidence>
<organism evidence="1 2">
    <name type="scientific">Hyaloscypha variabilis (strain UAMH 11265 / GT02V1 / F)</name>
    <name type="common">Meliniomyces variabilis</name>
    <dbReference type="NCBI Taxonomy" id="1149755"/>
    <lineage>
        <taxon>Eukaryota</taxon>
        <taxon>Fungi</taxon>
        <taxon>Dikarya</taxon>
        <taxon>Ascomycota</taxon>
        <taxon>Pezizomycotina</taxon>
        <taxon>Leotiomycetes</taxon>
        <taxon>Helotiales</taxon>
        <taxon>Hyaloscyphaceae</taxon>
        <taxon>Hyaloscypha</taxon>
        <taxon>Hyaloscypha variabilis</taxon>
    </lineage>
</organism>
<accession>A0A2J6R6Q4</accession>
<dbReference type="OrthoDB" id="10483521at2759"/>
<dbReference type="EMBL" id="KZ613954">
    <property type="protein sequence ID" value="PMD34207.1"/>
    <property type="molecule type" value="Genomic_DNA"/>
</dbReference>
<sequence length="233" mass="27227">MAQHQNAREQYTAPEPMRVELKNQSHADRVSRLVTLLGTPSRANFKTFDRLDRRLKFIREVMLPMGHLPLATCCNKVFKRCTNGEAYVDLNCRECNHEACPYCYCRTTTIPGPGFAEWEAELLKIGKDGMHISDHISWHNPLSTKTANEYQKFRDILKRQEAWCRTHAICCRCKTQHPWKSCPRCNHYICSMCFDGVEHVKYPTYEEWLSSQEKEPRGYHREENVEVSSSCCC</sequence>
<gene>
    <name evidence="1" type="ORF">L207DRAFT_517408</name>
</gene>
<name>A0A2J6R6Q4_HYAVF</name>
<evidence type="ECO:0000313" key="1">
    <source>
        <dbReference type="EMBL" id="PMD34207.1"/>
    </source>
</evidence>
<dbReference type="Proteomes" id="UP000235786">
    <property type="component" value="Unassembled WGS sequence"/>
</dbReference>
<keyword evidence="2" id="KW-1185">Reference proteome</keyword>